<feature type="signal peptide" evidence="2">
    <location>
        <begin position="1"/>
        <end position="22"/>
    </location>
</feature>
<evidence type="ECO:0000313" key="4">
    <source>
        <dbReference type="Proteomes" id="UP000501728"/>
    </source>
</evidence>
<dbReference type="InterPro" id="IPR001087">
    <property type="entry name" value="GDSL"/>
</dbReference>
<dbReference type="Proteomes" id="UP000501728">
    <property type="component" value="Chromosome"/>
</dbReference>
<keyword evidence="4" id="KW-1185">Reference proteome</keyword>
<dbReference type="Pfam" id="PF00657">
    <property type="entry name" value="Lipase_GDSL"/>
    <property type="match status" value="1"/>
</dbReference>
<dbReference type="RefSeq" id="WP_169580352.1">
    <property type="nucleotide sequence ID" value="NZ_CP051480.1"/>
</dbReference>
<dbReference type="GO" id="GO:0016788">
    <property type="term" value="F:hydrolase activity, acting on ester bonds"/>
    <property type="evidence" value="ECO:0007669"/>
    <property type="project" value="InterPro"/>
</dbReference>
<keyword evidence="2" id="KW-0732">Signal</keyword>
<dbReference type="PANTHER" id="PTHR30383">
    <property type="entry name" value="THIOESTERASE 1/PROTEASE 1/LYSOPHOSPHOLIPASE L1"/>
    <property type="match status" value="1"/>
</dbReference>
<organism evidence="3 4">
    <name type="scientific">Mycoplasma phocoeninasale</name>
    <dbReference type="NCBI Taxonomy" id="2726117"/>
    <lineage>
        <taxon>Bacteria</taxon>
        <taxon>Bacillati</taxon>
        <taxon>Mycoplasmatota</taxon>
        <taxon>Mollicutes</taxon>
        <taxon>Mycoplasmataceae</taxon>
        <taxon>Mycoplasma</taxon>
    </lineage>
</organism>
<dbReference type="InterPro" id="IPR051532">
    <property type="entry name" value="Ester_Hydrolysis_Enzymes"/>
</dbReference>
<evidence type="ECO:0008006" key="5">
    <source>
        <dbReference type="Google" id="ProtNLM"/>
    </source>
</evidence>
<name>A0A858U3A5_9MOLU</name>
<dbReference type="CDD" id="cd00229">
    <property type="entry name" value="SGNH_hydrolase"/>
    <property type="match status" value="1"/>
</dbReference>
<dbReference type="Gene3D" id="3.40.50.1110">
    <property type="entry name" value="SGNH hydrolase"/>
    <property type="match status" value="1"/>
</dbReference>
<gene>
    <name evidence="3" type="ORF">HGG64_02340</name>
</gene>
<keyword evidence="1" id="KW-0175">Coiled coil</keyword>
<reference evidence="3 4" key="1">
    <citation type="submission" date="2020-04" db="EMBL/GenBank/DDBJ databases">
        <title>Novel Mycoplasma species detected in Phocoena phocoena (harbor porpoise) from the USA.</title>
        <authorList>
            <person name="Volokhov D.V."/>
        </authorList>
    </citation>
    <scope>NUCLEOTIDE SEQUENCE [LARGE SCALE GENOMIC DNA]</scope>
    <source>
        <strain evidence="3 4">C264-NAS</strain>
    </source>
</reference>
<evidence type="ECO:0000256" key="2">
    <source>
        <dbReference type="SAM" id="SignalP"/>
    </source>
</evidence>
<sequence length="701" mass="80374">MKKIIKIGFLALTSIVPMSIVAASCTTAKANNKTFDSAIDSNGFLNKNLNIVALGDSITAGFNSEYSFELPGNFENSEGAKVKGLSYPSFFVDLLQKIKPNFVKHYENFALSSSKITDWLYLLQTPNFNYDPNVKGSVFKFLKNIDKEDKNPFKDRIKKQFGDFSPNSLGNLISQVKNAHFITLSAGANDLFKNLNFTLIQKIFQNPSEENVNEFNSSLIQTFQNIETNFDMLIKRIKTLNKNARVSIVGYPFILLRAKPFIDELFRGTDIPFKVFEKLNDIAKKVAKDNKVIYVETYDEKYWLDNAKSLAHSIFDIHPTEEGYKKIAMELLRKLAFNYKDPQEINVNQNQKYSEKDKVSIHKIFETNKTNEELKKIVERFESEKTSYQAEINSKKDELFSIQSNIINNWIAANKAAIKANLGKFFADNQNLKNLFNQDSFIDKIISAIQKSKLIDKTVINLHKYFDQTNLPINKTNLITFFLNQELIFILAKEFISIDFNTEEKVAISKGIAMLLNKIDLINPQLSSLKNNSVILRFIEDTILDVLNNKQLYGNANDFADLISIYLKNHPNIDFKELVKSILSNDFILEKIFEQIESRYPVLKENKKVIKAIITNITRFSIFDKFQKYIINKLISKQINFSEPSLKDFSDINIEGLDFLTLLSEINKIPDSDPIKKDFDGVYGIISNILSKSNKLQPKTS</sequence>
<proteinExistence type="predicted"/>
<accession>A0A858U3A5</accession>
<dbReference type="InterPro" id="IPR036514">
    <property type="entry name" value="SGNH_hydro_sf"/>
</dbReference>
<evidence type="ECO:0000313" key="3">
    <source>
        <dbReference type="EMBL" id="QJG66529.1"/>
    </source>
</evidence>
<dbReference type="PROSITE" id="PS51257">
    <property type="entry name" value="PROKAR_LIPOPROTEIN"/>
    <property type="match status" value="1"/>
</dbReference>
<dbReference type="KEGG" id="mphn:HGG64_02340"/>
<dbReference type="AlphaFoldDB" id="A0A858U3A5"/>
<protein>
    <recommendedName>
        <fullName evidence="5">SGNH hydrolase-type esterase domain-containing protein</fullName>
    </recommendedName>
</protein>
<feature type="chain" id="PRO_5032742721" description="SGNH hydrolase-type esterase domain-containing protein" evidence="2">
    <location>
        <begin position="23"/>
        <end position="701"/>
    </location>
</feature>
<feature type="coiled-coil region" evidence="1">
    <location>
        <begin position="364"/>
        <end position="398"/>
    </location>
</feature>
<dbReference type="EMBL" id="CP051480">
    <property type="protein sequence ID" value="QJG66529.1"/>
    <property type="molecule type" value="Genomic_DNA"/>
</dbReference>
<evidence type="ECO:0000256" key="1">
    <source>
        <dbReference type="SAM" id="Coils"/>
    </source>
</evidence>
<dbReference type="SUPFAM" id="SSF52266">
    <property type="entry name" value="SGNH hydrolase"/>
    <property type="match status" value="1"/>
</dbReference>